<evidence type="ECO:0000259" key="4">
    <source>
        <dbReference type="PROSITE" id="PS50956"/>
    </source>
</evidence>
<dbReference type="InterPro" id="IPR019887">
    <property type="entry name" value="Tscrpt_reg_AsnC/Lrp_C"/>
</dbReference>
<dbReference type="EMBL" id="QRDW01000010">
    <property type="protein sequence ID" value="RED46173.1"/>
    <property type="molecule type" value="Genomic_DNA"/>
</dbReference>
<dbReference type="InterPro" id="IPR000485">
    <property type="entry name" value="AsnC-type_HTH_dom"/>
</dbReference>
<reference evidence="5 6" key="1">
    <citation type="submission" date="2018-07" db="EMBL/GenBank/DDBJ databases">
        <title>Genomic Encyclopedia of Type Strains, Phase III (KMG-III): the genomes of soil and plant-associated and newly described type strains.</title>
        <authorList>
            <person name="Whitman W."/>
        </authorList>
    </citation>
    <scope>NUCLEOTIDE SEQUENCE [LARGE SCALE GENOMIC DNA]</scope>
    <source>
        <strain evidence="5 6">CECT 8488</strain>
    </source>
</reference>
<evidence type="ECO:0000256" key="1">
    <source>
        <dbReference type="ARBA" id="ARBA00023015"/>
    </source>
</evidence>
<dbReference type="InterPro" id="IPR036390">
    <property type="entry name" value="WH_DNA-bd_sf"/>
</dbReference>
<dbReference type="PANTHER" id="PTHR30154:SF34">
    <property type="entry name" value="TRANSCRIPTIONAL REGULATOR AZLB"/>
    <property type="match status" value="1"/>
</dbReference>
<dbReference type="GO" id="GO:0005829">
    <property type="term" value="C:cytosol"/>
    <property type="evidence" value="ECO:0007669"/>
    <property type="project" value="TreeGrafter"/>
</dbReference>
<dbReference type="GO" id="GO:0043200">
    <property type="term" value="P:response to amino acid"/>
    <property type="evidence" value="ECO:0007669"/>
    <property type="project" value="TreeGrafter"/>
</dbReference>
<dbReference type="Proteomes" id="UP000256845">
    <property type="component" value="Unassembled WGS sequence"/>
</dbReference>
<comment type="caution">
    <text evidence="5">The sequence shown here is derived from an EMBL/GenBank/DDBJ whole genome shotgun (WGS) entry which is preliminary data.</text>
</comment>
<dbReference type="PRINTS" id="PR00033">
    <property type="entry name" value="HTHASNC"/>
</dbReference>
<evidence type="ECO:0000256" key="2">
    <source>
        <dbReference type="ARBA" id="ARBA00023125"/>
    </source>
</evidence>
<proteinExistence type="predicted"/>
<dbReference type="RefSeq" id="WP_218044730.1">
    <property type="nucleotide sequence ID" value="NZ_QRDW01000010.1"/>
</dbReference>
<dbReference type="InterPro" id="IPR011991">
    <property type="entry name" value="ArsR-like_HTH"/>
</dbReference>
<dbReference type="InterPro" id="IPR036388">
    <property type="entry name" value="WH-like_DNA-bd_sf"/>
</dbReference>
<dbReference type="Pfam" id="PF13404">
    <property type="entry name" value="HTH_AsnC-type"/>
    <property type="match status" value="1"/>
</dbReference>
<keyword evidence="1" id="KW-0805">Transcription regulation</keyword>
<keyword evidence="3" id="KW-0804">Transcription</keyword>
<dbReference type="CDD" id="cd00090">
    <property type="entry name" value="HTH_ARSR"/>
    <property type="match status" value="1"/>
</dbReference>
<evidence type="ECO:0000256" key="3">
    <source>
        <dbReference type="ARBA" id="ARBA00023163"/>
    </source>
</evidence>
<dbReference type="PANTHER" id="PTHR30154">
    <property type="entry name" value="LEUCINE-RESPONSIVE REGULATORY PROTEIN"/>
    <property type="match status" value="1"/>
</dbReference>
<dbReference type="GO" id="GO:0043565">
    <property type="term" value="F:sequence-specific DNA binding"/>
    <property type="evidence" value="ECO:0007669"/>
    <property type="project" value="InterPro"/>
</dbReference>
<name>A0A3D9H9K6_9PROT</name>
<dbReference type="SUPFAM" id="SSF54909">
    <property type="entry name" value="Dimeric alpha+beta barrel"/>
    <property type="match status" value="1"/>
</dbReference>
<dbReference type="AlphaFoldDB" id="A0A3D9H9K6"/>
<evidence type="ECO:0000313" key="5">
    <source>
        <dbReference type="EMBL" id="RED46173.1"/>
    </source>
</evidence>
<keyword evidence="6" id="KW-1185">Reference proteome</keyword>
<dbReference type="PROSITE" id="PS50956">
    <property type="entry name" value="HTH_ASNC_2"/>
    <property type="match status" value="1"/>
</dbReference>
<accession>A0A3D9H9K6</accession>
<dbReference type="Gene3D" id="1.10.10.10">
    <property type="entry name" value="Winged helix-like DNA-binding domain superfamily/Winged helix DNA-binding domain"/>
    <property type="match status" value="1"/>
</dbReference>
<gene>
    <name evidence="5" type="ORF">DFP90_11082</name>
</gene>
<dbReference type="SMART" id="SM00344">
    <property type="entry name" value="HTH_ASNC"/>
    <property type="match status" value="1"/>
</dbReference>
<sequence>MDEFDRKLLNQMQINNRQTAEILSEKVGLSPAACQKRLKKLRETGVIASDISVLDPASIGRRMTMIVEVTMERERPEYLDEFKRKMRASPEVMQCYYVTGTADFVLIVTAKDMKDYEEFTRNFFFQNSNVRRFQTNVVMDGVKVGLAVPLSGDGEG</sequence>
<dbReference type="GO" id="GO:0006355">
    <property type="term" value="P:regulation of DNA-templated transcription"/>
    <property type="evidence" value="ECO:0007669"/>
    <property type="project" value="UniProtKB-ARBA"/>
</dbReference>
<evidence type="ECO:0000313" key="6">
    <source>
        <dbReference type="Proteomes" id="UP000256845"/>
    </source>
</evidence>
<dbReference type="Pfam" id="PF01037">
    <property type="entry name" value="AsnC_trans_reg"/>
    <property type="match status" value="1"/>
</dbReference>
<keyword evidence="2" id="KW-0238">DNA-binding</keyword>
<organism evidence="5 6">
    <name type="scientific">Aestuariispira insulae</name>
    <dbReference type="NCBI Taxonomy" id="1461337"/>
    <lineage>
        <taxon>Bacteria</taxon>
        <taxon>Pseudomonadati</taxon>
        <taxon>Pseudomonadota</taxon>
        <taxon>Alphaproteobacteria</taxon>
        <taxon>Rhodospirillales</taxon>
        <taxon>Kiloniellaceae</taxon>
        <taxon>Aestuariispira</taxon>
    </lineage>
</organism>
<dbReference type="InterPro" id="IPR019888">
    <property type="entry name" value="Tscrpt_reg_AsnC-like"/>
</dbReference>
<dbReference type="InterPro" id="IPR011008">
    <property type="entry name" value="Dimeric_a/b-barrel"/>
</dbReference>
<dbReference type="Gene3D" id="3.30.70.920">
    <property type="match status" value="1"/>
</dbReference>
<dbReference type="SUPFAM" id="SSF46785">
    <property type="entry name" value="Winged helix' DNA-binding domain"/>
    <property type="match status" value="1"/>
</dbReference>
<protein>
    <submittedName>
        <fullName evidence="5">AsnC family transcriptional regulator</fullName>
    </submittedName>
</protein>
<feature type="domain" description="HTH asnC-type" evidence="4">
    <location>
        <begin position="1"/>
        <end position="62"/>
    </location>
</feature>